<dbReference type="SUPFAM" id="SSF49493">
    <property type="entry name" value="HSP40/DnaJ peptide-binding domain"/>
    <property type="match status" value="2"/>
</dbReference>
<evidence type="ECO:0000256" key="3">
    <source>
        <dbReference type="ARBA" id="ARBA00022729"/>
    </source>
</evidence>
<dbReference type="SMART" id="SM00271">
    <property type="entry name" value="DnaJ"/>
    <property type="match status" value="1"/>
</dbReference>
<dbReference type="PROSITE" id="PS00636">
    <property type="entry name" value="DNAJ_1"/>
    <property type="match status" value="1"/>
</dbReference>
<dbReference type="Gene3D" id="1.10.287.110">
    <property type="entry name" value="DnaJ domain"/>
    <property type="match status" value="1"/>
</dbReference>
<name>A0A7R8CXS7_LEPSM</name>
<dbReference type="Pfam" id="PF00226">
    <property type="entry name" value="DnaJ"/>
    <property type="match status" value="1"/>
</dbReference>
<dbReference type="InterPro" id="IPR005124">
    <property type="entry name" value="V-ATPase_G"/>
</dbReference>
<dbReference type="OrthoDB" id="550424at2759"/>
<dbReference type="AlphaFoldDB" id="A0A7R8CXS7"/>
<keyword evidence="8" id="KW-1185">Reference proteome</keyword>
<dbReference type="FunFam" id="1.20.5.2950:FF:000001">
    <property type="entry name" value="V-type proton ATPase subunit G"/>
    <property type="match status" value="1"/>
</dbReference>
<dbReference type="InterPro" id="IPR036869">
    <property type="entry name" value="J_dom_sf"/>
</dbReference>
<dbReference type="FunFam" id="2.60.260.20:FF:000013">
    <property type="entry name" value="DnaJ subfamily B member 11"/>
    <property type="match status" value="1"/>
</dbReference>
<dbReference type="SUPFAM" id="SSF46565">
    <property type="entry name" value="Chaperone J-domain"/>
    <property type="match status" value="1"/>
</dbReference>
<organism evidence="7 8">
    <name type="scientific">Lepeophtheirus salmonis</name>
    <name type="common">Salmon louse</name>
    <name type="synonym">Caligus salmonis</name>
    <dbReference type="NCBI Taxonomy" id="72036"/>
    <lineage>
        <taxon>Eukaryota</taxon>
        <taxon>Metazoa</taxon>
        <taxon>Ecdysozoa</taxon>
        <taxon>Arthropoda</taxon>
        <taxon>Crustacea</taxon>
        <taxon>Multicrustacea</taxon>
        <taxon>Hexanauplia</taxon>
        <taxon>Copepoda</taxon>
        <taxon>Siphonostomatoida</taxon>
        <taxon>Caligidae</taxon>
        <taxon>Lepeophtheirus</taxon>
    </lineage>
</organism>
<dbReference type="InterPro" id="IPR001623">
    <property type="entry name" value="DnaJ_domain"/>
</dbReference>
<dbReference type="GO" id="GO:0051787">
    <property type="term" value="F:misfolded protein binding"/>
    <property type="evidence" value="ECO:0007669"/>
    <property type="project" value="TreeGrafter"/>
</dbReference>
<dbReference type="InterPro" id="IPR002939">
    <property type="entry name" value="DnaJ_C"/>
</dbReference>
<reference evidence="7" key="1">
    <citation type="submission" date="2021-02" db="EMBL/GenBank/DDBJ databases">
        <authorList>
            <person name="Bekaert M."/>
        </authorList>
    </citation>
    <scope>NUCLEOTIDE SEQUENCE</scope>
    <source>
        <strain evidence="7">IoA-00</strain>
    </source>
</reference>
<dbReference type="Pfam" id="PF01556">
    <property type="entry name" value="DnaJ_C"/>
    <property type="match status" value="1"/>
</dbReference>
<dbReference type="GO" id="GO:0046961">
    <property type="term" value="F:proton-transporting ATPase activity, rotational mechanism"/>
    <property type="evidence" value="ECO:0007669"/>
    <property type="project" value="InterPro"/>
</dbReference>
<dbReference type="GO" id="GO:0016471">
    <property type="term" value="C:vacuolar proton-transporting V-type ATPase complex"/>
    <property type="evidence" value="ECO:0007669"/>
    <property type="project" value="InterPro"/>
</dbReference>
<keyword evidence="4" id="KW-0375">Hydrogen ion transport</keyword>
<sequence>MASQTQGIQQLLSAEKKAAEKVAEARKRKNRRLKQAKEEAQAEIEAFKVQRDKNFKEHEARFIGSKDDIVQRIDVDTKSKIEGMRASMNVNKEKVMDGLISAICDIKPRLALANRDFYKILNVKRNANKNQIKKAYRKMAKEMHPDKNPDDPNANQRFQDLGAAYEALSDEESRKLYDRCGEECLKKEMGGRGGGGGDPFSSFFGDFGFNFFEGGNGERQANKGANIIMDLAVTLEELYIGNFIEITHNKPVMKPAKGTRKCNCRQEMVTRSLGPGRFQMTQQQVCDECPNVKFVNEEHLLEVEVEVGMLYGMETRFVAEGEPHLDGEPGDLVIQIKTDPHPLFERNGDDLYTNLTISLVDALKGFETEIEHLDGHKVKITREKVTWPGARIRKKGEGMPNYENNNLFGTLYITFDIKFPKTELSERRKERH</sequence>
<dbReference type="Gene3D" id="2.60.260.20">
    <property type="entry name" value="Urease metallochaperone UreE, N-terminal domain"/>
    <property type="match status" value="2"/>
</dbReference>
<dbReference type="InterPro" id="IPR008971">
    <property type="entry name" value="HSP40/DnaJ_pept-bd"/>
</dbReference>
<keyword evidence="2" id="KW-0813">Transport</keyword>
<dbReference type="CDD" id="cd10747">
    <property type="entry name" value="DnaJ_C"/>
    <property type="match status" value="1"/>
</dbReference>
<evidence type="ECO:0000256" key="5">
    <source>
        <dbReference type="ARBA" id="ARBA00023065"/>
    </source>
</evidence>
<evidence type="ECO:0000313" key="7">
    <source>
        <dbReference type="EMBL" id="CAF2934812.1"/>
    </source>
</evidence>
<dbReference type="GO" id="GO:0006457">
    <property type="term" value="P:protein folding"/>
    <property type="evidence" value="ECO:0007669"/>
    <property type="project" value="InterPro"/>
</dbReference>
<comment type="similarity">
    <text evidence="1">Belongs to the V-ATPase G subunit family.</text>
</comment>
<dbReference type="FunFam" id="1.10.287.110:FF:000040">
    <property type="entry name" value="dnaJ homolog subfamily B member 11"/>
    <property type="match status" value="1"/>
</dbReference>
<evidence type="ECO:0000256" key="1">
    <source>
        <dbReference type="ARBA" id="ARBA00010066"/>
    </source>
</evidence>
<dbReference type="InterPro" id="IPR018253">
    <property type="entry name" value="DnaJ_domain_CS"/>
</dbReference>
<dbReference type="CDD" id="cd06257">
    <property type="entry name" value="DnaJ"/>
    <property type="match status" value="1"/>
</dbReference>
<dbReference type="EMBL" id="HG994584">
    <property type="protein sequence ID" value="CAF2934812.1"/>
    <property type="molecule type" value="Genomic_DNA"/>
</dbReference>
<dbReference type="InterPro" id="IPR051736">
    <property type="entry name" value="DnaJ-B11-like"/>
</dbReference>
<proteinExistence type="inferred from homology"/>
<keyword evidence="3" id="KW-0732">Signal</keyword>
<dbReference type="Pfam" id="PF03179">
    <property type="entry name" value="V-ATPase_G"/>
    <property type="match status" value="1"/>
</dbReference>
<protein>
    <submittedName>
        <fullName evidence="7">DNAJB11</fullName>
    </submittedName>
</protein>
<evidence type="ECO:0000256" key="6">
    <source>
        <dbReference type="ARBA" id="ARBA00023180"/>
    </source>
</evidence>
<keyword evidence="6" id="KW-0325">Glycoprotein</keyword>
<dbReference type="PRINTS" id="PR00625">
    <property type="entry name" value="JDOMAIN"/>
</dbReference>
<dbReference type="PANTHER" id="PTHR44298:SF1">
    <property type="entry name" value="DNAJ HOMOLOG SUBFAMILY B MEMBER 11"/>
    <property type="match status" value="1"/>
</dbReference>
<evidence type="ECO:0000256" key="4">
    <source>
        <dbReference type="ARBA" id="ARBA00022781"/>
    </source>
</evidence>
<dbReference type="PANTHER" id="PTHR44298">
    <property type="entry name" value="DNAJ HOMOLOG SUBFAMILY B MEMBER 11"/>
    <property type="match status" value="1"/>
</dbReference>
<gene>
    <name evidence="7" type="ORF">LSAA_9888</name>
</gene>
<keyword evidence="5" id="KW-0406">Ion transport</keyword>
<dbReference type="GO" id="GO:0051082">
    <property type="term" value="F:unfolded protein binding"/>
    <property type="evidence" value="ECO:0007669"/>
    <property type="project" value="InterPro"/>
</dbReference>
<dbReference type="Proteomes" id="UP000675881">
    <property type="component" value="Chromosome 5"/>
</dbReference>
<dbReference type="PROSITE" id="PS50076">
    <property type="entry name" value="DNAJ_2"/>
    <property type="match status" value="1"/>
</dbReference>
<evidence type="ECO:0000256" key="2">
    <source>
        <dbReference type="ARBA" id="ARBA00022448"/>
    </source>
</evidence>
<accession>A0A7R8CXS7</accession>
<evidence type="ECO:0000313" key="8">
    <source>
        <dbReference type="Proteomes" id="UP000675881"/>
    </source>
</evidence>
<dbReference type="GO" id="GO:0005783">
    <property type="term" value="C:endoplasmic reticulum"/>
    <property type="evidence" value="ECO:0007669"/>
    <property type="project" value="TreeGrafter"/>
</dbReference>
<dbReference type="Gene3D" id="1.20.5.2950">
    <property type="match status" value="1"/>
</dbReference>
<dbReference type="NCBIfam" id="TIGR01147">
    <property type="entry name" value="V_ATP_synt_G"/>
    <property type="match status" value="1"/>
</dbReference>